<dbReference type="Proteomes" id="UP000294335">
    <property type="component" value="Unassembled WGS sequence"/>
</dbReference>
<sequence length="353" mass="36761">MLDQRAHHFAGTQQYHLPAQAFGQLLGSLQAQPCGFVAQAAVVHVHQAPGQVAALRHAAGMTHQAFGLVVAIHAYQQAPTQGWGFLAALAIAVGQVGIHLGSSGLHGQLAQGGKVGLREERIDGGPRLLGHVHLAFAQAFEQLTGWQVDQHQLERFLQYPVRQGFAHLHAGNIADLVVEAFQVLDVDRGVHVDAGSQQLLYVLPTFGVAAAGGIGVGQFVDQHQGRRGLEQAVEVHFLEGDAAVLAAQQGLLLKAAEQYLGFGAAMGFDHSGQHLNALALLGVGGLEHGEGLADAGGGAKEHLQPAPAGSREGSQQRVCAGGVTHLSSFVWRRPAASFGPASQAFAGLPAPTG</sequence>
<evidence type="ECO:0000313" key="2">
    <source>
        <dbReference type="EMBL" id="SPO62542.1"/>
    </source>
</evidence>
<evidence type="ECO:0000256" key="1">
    <source>
        <dbReference type="SAM" id="MobiDB-lite"/>
    </source>
</evidence>
<name>A0AAQ1PBE9_9PSED</name>
<comment type="caution">
    <text evidence="2">The sequence shown here is derived from an EMBL/GenBank/DDBJ whole genome shotgun (WGS) entry which is preliminary data.</text>
</comment>
<proteinExistence type="predicted"/>
<keyword evidence="3" id="KW-1185">Reference proteome</keyword>
<reference evidence="2 3" key="1">
    <citation type="submission" date="2018-02" db="EMBL/GenBank/DDBJ databases">
        <authorList>
            <person name="Dubost A."/>
        </authorList>
    </citation>
    <scope>NUCLEOTIDE SEQUENCE [LARGE SCALE GENOMIC DNA]</scope>
    <source>
        <strain evidence="3">JV551A3</strain>
    </source>
</reference>
<evidence type="ECO:0000313" key="3">
    <source>
        <dbReference type="Proteomes" id="UP000294335"/>
    </source>
</evidence>
<feature type="region of interest" description="Disordered" evidence="1">
    <location>
        <begin position="293"/>
        <end position="314"/>
    </location>
</feature>
<gene>
    <name evidence="2" type="ORF">JV551A3_V1_1750053</name>
</gene>
<dbReference type="AlphaFoldDB" id="A0AAQ1PBE9"/>
<protein>
    <submittedName>
        <fullName evidence="2">Uncharacterized protein</fullName>
    </submittedName>
</protein>
<accession>A0AAQ1PBE9</accession>
<organism evidence="2 3">
    <name type="scientific">Pseudomonas inefficax</name>
    <dbReference type="NCBI Taxonomy" id="2078786"/>
    <lineage>
        <taxon>Bacteria</taxon>
        <taxon>Pseudomonadati</taxon>
        <taxon>Pseudomonadota</taxon>
        <taxon>Gammaproteobacteria</taxon>
        <taxon>Pseudomonadales</taxon>
        <taxon>Pseudomonadaceae</taxon>
        <taxon>Pseudomonas</taxon>
    </lineage>
</organism>
<dbReference type="EMBL" id="OPYN01000175">
    <property type="protein sequence ID" value="SPO62542.1"/>
    <property type="molecule type" value="Genomic_DNA"/>
</dbReference>